<evidence type="ECO:0000256" key="1">
    <source>
        <dbReference type="SAM" id="MobiDB-lite"/>
    </source>
</evidence>
<dbReference type="Proteomes" id="UP000696280">
    <property type="component" value="Unassembled WGS sequence"/>
</dbReference>
<organism evidence="2 3">
    <name type="scientific">Hymenoscyphus fraxineus</name>
    <dbReference type="NCBI Taxonomy" id="746836"/>
    <lineage>
        <taxon>Eukaryota</taxon>
        <taxon>Fungi</taxon>
        <taxon>Dikarya</taxon>
        <taxon>Ascomycota</taxon>
        <taxon>Pezizomycotina</taxon>
        <taxon>Leotiomycetes</taxon>
        <taxon>Helotiales</taxon>
        <taxon>Helotiaceae</taxon>
        <taxon>Hymenoscyphus</taxon>
    </lineage>
</organism>
<sequence>MEKSLKPTKQQKPYPTQGKESEYYEFQPEEVTLRHRWIYGSTTIHPDLIPSSLKFCYNGWSRGVKYPKVVALERGTGYSVETYFEDADPKEFTVILKKEDEVIPKVATSLEDEASILKTFDEAQTTIPTDKEIIYYREKSDQRKFKTLQDEKNHLIAQIEILLSQYDDNEVDIRGTGPSKVLLEEDEFTEGVMYRELKLYSFAIAARKWAHEVQKVKNSLASRNTEEGKTRESEVVAAFEEDRRLRERERFARSREEKKRQRGDEDGEPEKDSKSRKVGA</sequence>
<keyword evidence="3" id="KW-1185">Reference proteome</keyword>
<comment type="caution">
    <text evidence="2">The sequence shown here is derived from an EMBL/GenBank/DDBJ whole genome shotgun (WGS) entry which is preliminary data.</text>
</comment>
<gene>
    <name evidence="2" type="ORF">HYFRA_00009729</name>
</gene>
<feature type="region of interest" description="Disordered" evidence="1">
    <location>
        <begin position="250"/>
        <end position="280"/>
    </location>
</feature>
<dbReference type="AlphaFoldDB" id="A0A9N9KV76"/>
<dbReference type="OrthoDB" id="3556075at2759"/>
<proteinExistence type="predicted"/>
<accession>A0A9N9KV76</accession>
<protein>
    <submittedName>
        <fullName evidence="2">Uncharacterized protein</fullName>
    </submittedName>
</protein>
<reference evidence="2" key="1">
    <citation type="submission" date="2021-07" db="EMBL/GenBank/DDBJ databases">
        <authorList>
            <person name="Durling M."/>
        </authorList>
    </citation>
    <scope>NUCLEOTIDE SEQUENCE</scope>
</reference>
<evidence type="ECO:0000313" key="3">
    <source>
        <dbReference type="Proteomes" id="UP000696280"/>
    </source>
</evidence>
<feature type="region of interest" description="Disordered" evidence="1">
    <location>
        <begin position="1"/>
        <end position="21"/>
    </location>
</feature>
<name>A0A9N9KV76_9HELO</name>
<dbReference type="EMBL" id="CAJVRL010000046">
    <property type="protein sequence ID" value="CAG8952622.1"/>
    <property type="molecule type" value="Genomic_DNA"/>
</dbReference>
<evidence type="ECO:0000313" key="2">
    <source>
        <dbReference type="EMBL" id="CAG8952622.1"/>
    </source>
</evidence>